<dbReference type="Proteomes" id="UP000317940">
    <property type="component" value="Unassembled WGS sequence"/>
</dbReference>
<name>A0A561UN08_9ACTN</name>
<evidence type="ECO:0000256" key="1">
    <source>
        <dbReference type="SAM" id="MobiDB-lite"/>
    </source>
</evidence>
<dbReference type="AlphaFoldDB" id="A0A561UN08"/>
<gene>
    <name evidence="2" type="ORF">FHX73_114638</name>
</gene>
<evidence type="ECO:0000313" key="3">
    <source>
        <dbReference type="Proteomes" id="UP000317940"/>
    </source>
</evidence>
<organism evidence="2 3">
    <name type="scientific">Kitasatospora viridis</name>
    <dbReference type="NCBI Taxonomy" id="281105"/>
    <lineage>
        <taxon>Bacteria</taxon>
        <taxon>Bacillati</taxon>
        <taxon>Actinomycetota</taxon>
        <taxon>Actinomycetes</taxon>
        <taxon>Kitasatosporales</taxon>
        <taxon>Streptomycetaceae</taxon>
        <taxon>Kitasatospora</taxon>
    </lineage>
</organism>
<reference evidence="2 3" key="1">
    <citation type="submission" date="2019-06" db="EMBL/GenBank/DDBJ databases">
        <title>Sequencing the genomes of 1000 actinobacteria strains.</title>
        <authorList>
            <person name="Klenk H.-P."/>
        </authorList>
    </citation>
    <scope>NUCLEOTIDE SEQUENCE [LARGE SCALE GENOMIC DNA]</scope>
    <source>
        <strain evidence="2 3">DSM 44826</strain>
    </source>
</reference>
<evidence type="ECO:0000313" key="2">
    <source>
        <dbReference type="EMBL" id="TWG00758.1"/>
    </source>
</evidence>
<dbReference type="EMBL" id="VIWT01000001">
    <property type="protein sequence ID" value="TWG00758.1"/>
    <property type="molecule type" value="Genomic_DNA"/>
</dbReference>
<protein>
    <submittedName>
        <fullName evidence="2">Uncharacterized protein</fullName>
    </submittedName>
</protein>
<proteinExistence type="predicted"/>
<accession>A0A561UN08</accession>
<sequence>MARRDYENDPDAPKPNSLVPAASVVAVDDERRTWGRGGQPQWVCWTWKRMMSQSGSASQLKHWPGA</sequence>
<comment type="caution">
    <text evidence="2">The sequence shown here is derived from an EMBL/GenBank/DDBJ whole genome shotgun (WGS) entry which is preliminary data.</text>
</comment>
<feature type="region of interest" description="Disordered" evidence="1">
    <location>
        <begin position="1"/>
        <end position="21"/>
    </location>
</feature>
<keyword evidence="3" id="KW-1185">Reference proteome</keyword>